<dbReference type="RefSeq" id="WP_012386166.1">
    <property type="nucleotide sequence ID" value="NC_010581.1"/>
</dbReference>
<proteinExistence type="inferred from homology"/>
<dbReference type="GO" id="GO:0006508">
    <property type="term" value="P:proteolysis"/>
    <property type="evidence" value="ECO:0007669"/>
    <property type="project" value="UniProtKB-KW"/>
</dbReference>
<dbReference type="PANTHER" id="PTHR43660">
    <property type="entry name" value="DIPEPTIDYL CARBOXYPEPTIDASE"/>
    <property type="match status" value="1"/>
</dbReference>
<feature type="domain" description="Peptidase M3A/M3B catalytic" evidence="8">
    <location>
        <begin position="235"/>
        <end position="680"/>
    </location>
</feature>
<dbReference type="SUPFAM" id="SSF55486">
    <property type="entry name" value="Metalloproteases ('zincins'), catalytic domain"/>
    <property type="match status" value="1"/>
</dbReference>
<dbReference type="InterPro" id="IPR001567">
    <property type="entry name" value="Pept_M3A_M3B_dom"/>
</dbReference>
<dbReference type="InterPro" id="IPR045090">
    <property type="entry name" value="Pept_M3A_M3B"/>
</dbReference>
<reference evidence="9 10" key="2">
    <citation type="journal article" date="2010" name="J. Bacteriol.">
        <title>Complete genome sequence of Beijerinckia indica subsp. indica.</title>
        <authorList>
            <person name="Tamas I."/>
            <person name="Dedysh S.N."/>
            <person name="Liesack W."/>
            <person name="Stott M.B."/>
            <person name="Alam M."/>
            <person name="Murrell J.C."/>
            <person name="Dunfield P.F."/>
        </authorList>
    </citation>
    <scope>NUCLEOTIDE SEQUENCE [LARGE SCALE GENOMIC DNA]</scope>
    <source>
        <strain evidence="10">ATCC 9039 / DSM 1715 / NCIMB 8712</strain>
    </source>
</reference>
<dbReference type="EMBL" id="CP001016">
    <property type="protein sequence ID" value="ACB96818.1"/>
    <property type="molecule type" value="Genomic_DNA"/>
</dbReference>
<dbReference type="KEGG" id="bid:Bind_3258"/>
<protein>
    <submittedName>
        <fullName evidence="9">Peptidyl-dipeptidase Dcp</fullName>
        <ecNumber evidence="9">3.4.15.5</ecNumber>
    </submittedName>
</protein>
<evidence type="ECO:0000256" key="6">
    <source>
        <dbReference type="ARBA" id="ARBA00023049"/>
    </source>
</evidence>
<dbReference type="GO" id="GO:0004180">
    <property type="term" value="F:carboxypeptidase activity"/>
    <property type="evidence" value="ECO:0007669"/>
    <property type="project" value="UniProtKB-KW"/>
</dbReference>
<keyword evidence="9" id="KW-0121">Carboxypeptidase</keyword>
<gene>
    <name evidence="9" type="ordered locus">Bind_3258</name>
</gene>
<keyword evidence="10" id="KW-1185">Reference proteome</keyword>
<dbReference type="OrthoDB" id="9773538at2"/>
<dbReference type="Gene3D" id="1.10.1370.40">
    <property type="match status" value="1"/>
</dbReference>
<reference evidence="10" key="1">
    <citation type="submission" date="2008-03" db="EMBL/GenBank/DDBJ databases">
        <title>Complete sequence of chromosome of Beijerinckia indica subsp. indica ATCC 9039.</title>
        <authorList>
            <consortium name="US DOE Joint Genome Institute"/>
            <person name="Copeland A."/>
            <person name="Lucas S."/>
            <person name="Lapidus A."/>
            <person name="Glavina del Rio T."/>
            <person name="Dalin E."/>
            <person name="Tice H."/>
            <person name="Bruce D."/>
            <person name="Goodwin L."/>
            <person name="Pitluck S."/>
            <person name="LaButti K."/>
            <person name="Schmutz J."/>
            <person name="Larimer F."/>
            <person name="Land M."/>
            <person name="Hauser L."/>
            <person name="Kyrpides N."/>
            <person name="Mikhailova N."/>
            <person name="Dunfield P.F."/>
            <person name="Dedysh S.N."/>
            <person name="Liesack W."/>
            <person name="Saw J.H."/>
            <person name="Alam M."/>
            <person name="Chen Y."/>
            <person name="Murrell J.C."/>
            <person name="Richardson P."/>
        </authorList>
    </citation>
    <scope>NUCLEOTIDE SEQUENCE [LARGE SCALE GENOMIC DNA]</scope>
    <source>
        <strain evidence="10">ATCC 9039 / DSM 1715 / NCIMB 8712</strain>
    </source>
</reference>
<dbReference type="PANTHER" id="PTHR43660:SF1">
    <property type="entry name" value="DIPEPTIDYL CARBOXYPEPTIDASE"/>
    <property type="match status" value="1"/>
</dbReference>
<dbReference type="InterPro" id="IPR024079">
    <property type="entry name" value="MetalloPept_cat_dom_sf"/>
</dbReference>
<comment type="similarity">
    <text evidence="1 7">Belongs to the peptidase M3 family.</text>
</comment>
<dbReference type="GO" id="GO:0004222">
    <property type="term" value="F:metalloendopeptidase activity"/>
    <property type="evidence" value="ECO:0007669"/>
    <property type="project" value="InterPro"/>
</dbReference>
<dbReference type="InterPro" id="IPR024077">
    <property type="entry name" value="Neurolysin/TOP_dom2"/>
</dbReference>
<dbReference type="InterPro" id="IPR034005">
    <property type="entry name" value="M3A_DCP"/>
</dbReference>
<accession>B2ID53</accession>
<evidence type="ECO:0000259" key="8">
    <source>
        <dbReference type="Pfam" id="PF01432"/>
    </source>
</evidence>
<evidence type="ECO:0000256" key="2">
    <source>
        <dbReference type="ARBA" id="ARBA00022670"/>
    </source>
</evidence>
<evidence type="ECO:0000256" key="5">
    <source>
        <dbReference type="ARBA" id="ARBA00022833"/>
    </source>
</evidence>
<keyword evidence="4 7" id="KW-0378">Hydrolase</keyword>
<evidence type="ECO:0000256" key="1">
    <source>
        <dbReference type="ARBA" id="ARBA00006040"/>
    </source>
</evidence>
<evidence type="ECO:0000313" key="10">
    <source>
        <dbReference type="Proteomes" id="UP000001695"/>
    </source>
</evidence>
<dbReference type="Pfam" id="PF01432">
    <property type="entry name" value="Peptidase_M3"/>
    <property type="match status" value="1"/>
</dbReference>
<evidence type="ECO:0000256" key="7">
    <source>
        <dbReference type="RuleBase" id="RU003435"/>
    </source>
</evidence>
<dbReference type="GO" id="GO:0005829">
    <property type="term" value="C:cytosol"/>
    <property type="evidence" value="ECO:0007669"/>
    <property type="project" value="TreeGrafter"/>
</dbReference>
<comment type="cofactor">
    <cofactor evidence="7">
        <name>Zn(2+)</name>
        <dbReference type="ChEBI" id="CHEBI:29105"/>
    </cofactor>
    <text evidence="7">Binds 1 zinc ion.</text>
</comment>
<dbReference type="FunFam" id="3.40.390.10:FF:000009">
    <property type="entry name" value="Oligopeptidase A"/>
    <property type="match status" value="1"/>
</dbReference>
<organism evidence="9 10">
    <name type="scientific">Beijerinckia indica subsp. indica (strain ATCC 9039 / DSM 1715 / NCIMB 8712)</name>
    <dbReference type="NCBI Taxonomy" id="395963"/>
    <lineage>
        <taxon>Bacteria</taxon>
        <taxon>Pseudomonadati</taxon>
        <taxon>Pseudomonadota</taxon>
        <taxon>Alphaproteobacteria</taxon>
        <taxon>Hyphomicrobiales</taxon>
        <taxon>Beijerinckiaceae</taxon>
        <taxon>Beijerinckia</taxon>
    </lineage>
</organism>
<dbReference type="GO" id="GO:0046872">
    <property type="term" value="F:metal ion binding"/>
    <property type="evidence" value="ECO:0007669"/>
    <property type="project" value="UniProtKB-UniRule"/>
</dbReference>
<dbReference type="Proteomes" id="UP000001695">
    <property type="component" value="Chromosome"/>
</dbReference>
<dbReference type="STRING" id="395963.Bind_3258"/>
<dbReference type="CDD" id="cd06456">
    <property type="entry name" value="M3A_DCP"/>
    <property type="match status" value="1"/>
</dbReference>
<evidence type="ECO:0000313" key="9">
    <source>
        <dbReference type="EMBL" id="ACB96818.1"/>
    </source>
</evidence>
<evidence type="ECO:0000256" key="3">
    <source>
        <dbReference type="ARBA" id="ARBA00022723"/>
    </source>
</evidence>
<sequence length="689" mass="76732">MDATTENNPLLAAWTGPFAAPPFDRLKPDHFMPAFTEAFVRARAEIDAIAANPEEPTFENTIAALERAGEDLTRVSLTFFNLAGADTNDALEEVERDIAPLLSRHRSATYLNEDLFRRIESLREQGEKLGLDAEQARVLERYHIAFSRNGGGLPQEAKARLAAIAERLATLGTQFSQNVLADEKAYRLVLETPEDLAGLPPSLIAAAAGTAAELGLPGKYVITLARSSIEPFLQFSARRDLREQAFRAWAMRGENGGASDNRAIAAEMVKLRAERAKLLGYETFAHFKLADTMAKTPKAARDLLQSVWEPARARALKEQAALRALAASEGGNFEIAAWDWRYYAEKQRKAEYDLDEGETKPYLQLGKLVEAAFHAAEKLFGLTFTERFDIPLYHKDARAWTVSRDGAEIALFIGDYFARPSKHSGAWMSLYREQQKLDGTVLPIVVNVLNFARGGEGEACLLSFDDARTLFHEFGHALHGMLSDVTYPLISGTSVARDFVEFPSQLYEHWLEQPEILRRFAVHYETGEPMPEALLQKILAARQFNQGFATVEYTASALVDLDLHLKAGEEEIDIISFEAETLAKLGMPEAIGMRHRTPHFQHIFTGDGYSAGYYSYLWSEILDADGFDAFEEKGDIFDPELAKRLHDHVYSAGYSRDPETAYAGFRGRAPEPAALLRKRGLLDTANAQA</sequence>
<dbReference type="GO" id="GO:0008241">
    <property type="term" value="F:peptidyl-dipeptidase activity"/>
    <property type="evidence" value="ECO:0007669"/>
    <property type="project" value="UniProtKB-EC"/>
</dbReference>
<keyword evidence="2 7" id="KW-0645">Protease</keyword>
<dbReference type="AlphaFoldDB" id="B2ID53"/>
<dbReference type="EC" id="3.4.15.5" evidence="9"/>
<dbReference type="Gene3D" id="1.10.1370.10">
    <property type="entry name" value="Neurolysin, domain 3"/>
    <property type="match status" value="1"/>
</dbReference>
<name>B2ID53_BEII9</name>
<keyword evidence="6 7" id="KW-0482">Metalloprotease</keyword>
<dbReference type="HOGENOM" id="CLU_001805_4_0_5"/>
<keyword evidence="5 7" id="KW-0862">Zinc</keyword>
<dbReference type="Gene3D" id="3.40.390.10">
    <property type="entry name" value="Collagenase (Catalytic Domain)"/>
    <property type="match status" value="1"/>
</dbReference>
<keyword evidence="3 7" id="KW-0479">Metal-binding</keyword>
<evidence type="ECO:0000256" key="4">
    <source>
        <dbReference type="ARBA" id="ARBA00022801"/>
    </source>
</evidence>
<dbReference type="eggNOG" id="COG0339">
    <property type="taxonomic scope" value="Bacteria"/>
</dbReference>